<reference evidence="3" key="2">
    <citation type="submission" date="2020-10" db="UniProtKB">
        <authorList>
            <consortium name="WormBaseParasite"/>
        </authorList>
    </citation>
    <scope>IDENTIFICATION</scope>
</reference>
<evidence type="ECO:0000313" key="2">
    <source>
        <dbReference type="Proteomes" id="UP000492821"/>
    </source>
</evidence>
<sequence>MQYFILFLHVIGAVGSFCLILLIAFEIVCIFTYVENRRVTGCPVLERLLYPRQYIPTYPAALHDRLHPGDVSFVMGSKKYIALVCLLWF</sequence>
<keyword evidence="2" id="KW-1185">Reference proteome</keyword>
<dbReference type="WBParaSite" id="Pan_g8792.t1">
    <property type="protein sequence ID" value="Pan_g8792.t1"/>
    <property type="gene ID" value="Pan_g8792"/>
</dbReference>
<keyword evidence="1" id="KW-0472">Membrane</keyword>
<protein>
    <submittedName>
        <fullName evidence="3">Secreted protein</fullName>
    </submittedName>
</protein>
<organism evidence="2 3">
    <name type="scientific">Panagrellus redivivus</name>
    <name type="common">Microworm</name>
    <dbReference type="NCBI Taxonomy" id="6233"/>
    <lineage>
        <taxon>Eukaryota</taxon>
        <taxon>Metazoa</taxon>
        <taxon>Ecdysozoa</taxon>
        <taxon>Nematoda</taxon>
        <taxon>Chromadorea</taxon>
        <taxon>Rhabditida</taxon>
        <taxon>Tylenchina</taxon>
        <taxon>Panagrolaimomorpha</taxon>
        <taxon>Panagrolaimoidea</taxon>
        <taxon>Panagrolaimidae</taxon>
        <taxon>Panagrellus</taxon>
    </lineage>
</organism>
<evidence type="ECO:0000313" key="3">
    <source>
        <dbReference type="WBParaSite" id="Pan_g8792.t1"/>
    </source>
</evidence>
<proteinExistence type="predicted"/>
<accession>A0A7E4WB55</accession>
<name>A0A7E4WB55_PANRE</name>
<keyword evidence="1" id="KW-1133">Transmembrane helix</keyword>
<feature type="transmembrane region" description="Helical" evidence="1">
    <location>
        <begin position="6"/>
        <end position="34"/>
    </location>
</feature>
<evidence type="ECO:0000256" key="1">
    <source>
        <dbReference type="SAM" id="Phobius"/>
    </source>
</evidence>
<dbReference type="Proteomes" id="UP000492821">
    <property type="component" value="Unassembled WGS sequence"/>
</dbReference>
<keyword evidence="1" id="KW-0812">Transmembrane</keyword>
<dbReference type="AlphaFoldDB" id="A0A7E4WB55"/>
<reference evidence="2" key="1">
    <citation type="journal article" date="2013" name="Genetics">
        <title>The draft genome and transcriptome of Panagrellus redivivus are shaped by the harsh demands of a free-living lifestyle.</title>
        <authorList>
            <person name="Srinivasan J."/>
            <person name="Dillman A.R."/>
            <person name="Macchietto M.G."/>
            <person name="Heikkinen L."/>
            <person name="Lakso M."/>
            <person name="Fracchia K.M."/>
            <person name="Antoshechkin I."/>
            <person name="Mortazavi A."/>
            <person name="Wong G."/>
            <person name="Sternberg P.W."/>
        </authorList>
    </citation>
    <scope>NUCLEOTIDE SEQUENCE [LARGE SCALE GENOMIC DNA]</scope>
    <source>
        <strain evidence="2">MT8872</strain>
    </source>
</reference>